<proteinExistence type="predicted"/>
<evidence type="ECO:0000313" key="1">
    <source>
        <dbReference type="EMBL" id="EDP15358.1"/>
    </source>
</evidence>
<dbReference type="eggNOG" id="ENOG502ZBRP">
    <property type="taxonomic scope" value="Bacteria"/>
</dbReference>
<reference evidence="1 2" key="2">
    <citation type="submission" date="2007-09" db="EMBL/GenBank/DDBJ databases">
        <title>Draft genome sequence of Clostridium bolteae (ATCC BAA-613).</title>
        <authorList>
            <person name="Sudarsanam P."/>
            <person name="Ley R."/>
            <person name="Guruge J."/>
            <person name="Turnbaugh P.J."/>
            <person name="Mahowald M."/>
            <person name="Liep D."/>
            <person name="Gordon J."/>
        </authorList>
    </citation>
    <scope>NUCLEOTIDE SEQUENCE [LARGE SCALE GENOMIC DNA]</scope>
    <source>
        <strain evidence="2">ATCC BAA-613 / DSM 15670 / CCUG 46953 / JCM 12243 / WAL 16351</strain>
    </source>
</reference>
<sequence>MMVRTKIFVKEDMKMLYTEKEKHEIERVKEVFAEHLRQSPDFELLWSDKVGYVWLTIGVNPVYVDTGIRIESAADLCGKCLDDVATDVLYMTGNDHALEAADPLELAEIKRLWEPYINQLPDYAYLCKDLLNGKM</sequence>
<dbReference type="PaxDb" id="411902-CLOBOL_04279"/>
<organism evidence="1 2">
    <name type="scientific">Enterocloster bolteae (strain ATCC BAA-613 / DSM 15670 / CCUG 46953 / JCM 12243 / WAL 16351)</name>
    <name type="common">Clostridium bolteae</name>
    <dbReference type="NCBI Taxonomy" id="411902"/>
    <lineage>
        <taxon>Bacteria</taxon>
        <taxon>Bacillati</taxon>
        <taxon>Bacillota</taxon>
        <taxon>Clostridia</taxon>
        <taxon>Lachnospirales</taxon>
        <taxon>Lachnospiraceae</taxon>
        <taxon>Enterocloster</taxon>
    </lineage>
</organism>
<accession>A8RVH4</accession>
<reference evidence="1 2" key="1">
    <citation type="submission" date="2007-08" db="EMBL/GenBank/DDBJ databases">
        <authorList>
            <person name="Fulton L."/>
            <person name="Clifton S."/>
            <person name="Fulton B."/>
            <person name="Xu J."/>
            <person name="Minx P."/>
            <person name="Pepin K.H."/>
            <person name="Johnson M."/>
            <person name="Thiruvilangam P."/>
            <person name="Bhonagiri V."/>
            <person name="Nash W.E."/>
            <person name="Mardis E.R."/>
            <person name="Wilson R.K."/>
        </authorList>
    </citation>
    <scope>NUCLEOTIDE SEQUENCE [LARGE SCALE GENOMIC DNA]</scope>
    <source>
        <strain evidence="2">ATCC BAA-613 / DSM 15670 / CCUG 46953 / JCM 12243 / WAL 16351</strain>
    </source>
</reference>
<protein>
    <submittedName>
        <fullName evidence="1">Uncharacterized protein</fullName>
    </submittedName>
</protein>
<gene>
    <name evidence="1" type="ORF">CLOBOL_04279</name>
</gene>
<dbReference type="HOGENOM" id="CLU_2081773_0_0_9"/>
<evidence type="ECO:0000313" key="2">
    <source>
        <dbReference type="Proteomes" id="UP000005396"/>
    </source>
</evidence>
<comment type="caution">
    <text evidence="1">The sequence shown here is derived from an EMBL/GenBank/DDBJ whole genome shotgun (WGS) entry which is preliminary data.</text>
</comment>
<dbReference type="EMBL" id="ABCC02000034">
    <property type="protein sequence ID" value="EDP15358.1"/>
    <property type="molecule type" value="Genomic_DNA"/>
</dbReference>
<dbReference type="AlphaFoldDB" id="A8RVH4"/>
<name>A8RVH4_ENTBW</name>
<dbReference type="Proteomes" id="UP000005396">
    <property type="component" value="Unassembled WGS sequence"/>
</dbReference>